<name>A0A6A5C2K0_NAEFO</name>
<reference evidence="1 2" key="1">
    <citation type="journal article" date="2019" name="Sci. Rep.">
        <title>Nanopore sequencing improves the draft genome of the human pathogenic amoeba Naegleria fowleri.</title>
        <authorList>
            <person name="Liechti N."/>
            <person name="Schurch N."/>
            <person name="Bruggmann R."/>
            <person name="Wittwer M."/>
        </authorList>
    </citation>
    <scope>NUCLEOTIDE SEQUENCE [LARGE SCALE GENOMIC DNA]</scope>
    <source>
        <strain evidence="1 2">ATCC 30894</strain>
    </source>
</reference>
<sequence>MSSLLTPQQIKDLEIVPNMFPSTDKIDSGDGLSMEIIYPNNVTVMFESKLTPSLVKHEPSIQLKVKDLNKYQPGHYFTMILSDPDAPSRRDPRNREWLHWIKANMKINEDGSVSMKEVSNVADYMGSMPPKGTGYHRYVFSLFYHTGKLVHLPEHHWGPSNESRAGFLALNFAKNHHMHGPVAIGCFEANPPGKTLVRVTAACTVKKRTLVLCINSVNVLQWKNQFLLWSTINENRIIILTSQEKTPLPKDDDESLIIITTYAMLTNTGKKTCRSSKQV</sequence>
<dbReference type="InterPro" id="IPR036610">
    <property type="entry name" value="PEBP-like_sf"/>
</dbReference>
<dbReference type="InterPro" id="IPR035810">
    <property type="entry name" value="PEBP_euk"/>
</dbReference>
<evidence type="ECO:0000313" key="2">
    <source>
        <dbReference type="Proteomes" id="UP000444721"/>
    </source>
</evidence>
<evidence type="ECO:0008006" key="3">
    <source>
        <dbReference type="Google" id="ProtNLM"/>
    </source>
</evidence>
<dbReference type="InterPro" id="IPR027417">
    <property type="entry name" value="P-loop_NTPase"/>
</dbReference>
<accession>A0A6A5C2K0</accession>
<dbReference type="InterPro" id="IPR008914">
    <property type="entry name" value="PEBP"/>
</dbReference>
<keyword evidence="2" id="KW-1185">Reference proteome</keyword>
<dbReference type="PANTHER" id="PTHR11362:SF82">
    <property type="entry name" value="PHOSPHATIDYLETHANOLAMINE-BINDING PROTEIN 4"/>
    <property type="match status" value="1"/>
</dbReference>
<dbReference type="SUPFAM" id="SSF52540">
    <property type="entry name" value="P-loop containing nucleoside triphosphate hydrolases"/>
    <property type="match status" value="1"/>
</dbReference>
<dbReference type="Gene3D" id="3.40.50.300">
    <property type="entry name" value="P-loop containing nucleotide triphosphate hydrolases"/>
    <property type="match status" value="1"/>
</dbReference>
<dbReference type="VEuPathDB" id="AmoebaDB:NfTy_029550"/>
<dbReference type="GeneID" id="68108621"/>
<gene>
    <name evidence="1" type="ORF">FDP41_001403</name>
</gene>
<dbReference type="AlphaFoldDB" id="A0A6A5C2K0"/>
<dbReference type="Gene3D" id="3.90.280.10">
    <property type="entry name" value="PEBP-like"/>
    <property type="match status" value="1"/>
</dbReference>
<dbReference type="PANTHER" id="PTHR11362">
    <property type="entry name" value="PHOSPHATIDYLETHANOLAMINE-BINDING PROTEIN"/>
    <property type="match status" value="1"/>
</dbReference>
<organism evidence="1 2">
    <name type="scientific">Naegleria fowleri</name>
    <name type="common">Brain eating amoeba</name>
    <dbReference type="NCBI Taxonomy" id="5763"/>
    <lineage>
        <taxon>Eukaryota</taxon>
        <taxon>Discoba</taxon>
        <taxon>Heterolobosea</taxon>
        <taxon>Tetramitia</taxon>
        <taxon>Eutetramitia</taxon>
        <taxon>Vahlkampfiidae</taxon>
        <taxon>Naegleria</taxon>
    </lineage>
</organism>
<evidence type="ECO:0000313" key="1">
    <source>
        <dbReference type="EMBL" id="KAF0979735.1"/>
    </source>
</evidence>
<dbReference type="CDD" id="cd00866">
    <property type="entry name" value="PEBP_euk"/>
    <property type="match status" value="1"/>
</dbReference>
<comment type="caution">
    <text evidence="1">The sequence shown here is derived from an EMBL/GenBank/DDBJ whole genome shotgun (WGS) entry which is preliminary data.</text>
</comment>
<proteinExistence type="predicted"/>
<dbReference type="EMBL" id="VFQX01000023">
    <property type="protein sequence ID" value="KAF0979735.1"/>
    <property type="molecule type" value="Genomic_DNA"/>
</dbReference>
<dbReference type="Pfam" id="PF01161">
    <property type="entry name" value="PBP"/>
    <property type="match status" value="1"/>
</dbReference>
<dbReference type="VEuPathDB" id="AmoebaDB:FDP41_001403"/>
<dbReference type="VEuPathDB" id="AmoebaDB:NF0080560"/>
<dbReference type="RefSeq" id="XP_044564448.1">
    <property type="nucleotide sequence ID" value="XM_044704484.1"/>
</dbReference>
<dbReference type="SUPFAM" id="SSF49777">
    <property type="entry name" value="PEBP-like"/>
    <property type="match status" value="1"/>
</dbReference>
<dbReference type="Proteomes" id="UP000444721">
    <property type="component" value="Unassembled WGS sequence"/>
</dbReference>
<protein>
    <recommendedName>
        <fullName evidence="3">Phosphatidylethanolamine-binding protein</fullName>
    </recommendedName>
</protein>
<dbReference type="OrthoDB" id="2506647at2759"/>